<name>A0A2Z3JDH3_9DEIO</name>
<sequence>MSDPRESFAEEGAQVLGQVTIREIRAPRQVASLTLHEERAQIAVTSEVGAQVTVQKRVIEEEVQVPVTLRREVLELTTAPDGGSVKLNGEWLEPGQVYQIILTEERPVVAREVYPVQQIEIRKEWISEVKPYSLTLGREVLDISGPLDLIREQAALEQEQAATAPVLGEAEPALTVLNREGEPAEALPPADDDAPRGG</sequence>
<dbReference type="OrthoDB" id="6647894at2"/>
<evidence type="ECO:0000313" key="4">
    <source>
        <dbReference type="Proteomes" id="UP000245368"/>
    </source>
</evidence>
<dbReference type="PANTHER" id="PTHR38463">
    <property type="entry name" value="STRESS RESPONSE PROTEIN YSNF"/>
    <property type="match status" value="1"/>
</dbReference>
<proteinExistence type="predicted"/>
<dbReference type="Proteomes" id="UP000245368">
    <property type="component" value="Chromosome"/>
</dbReference>
<evidence type="ECO:0000256" key="1">
    <source>
        <dbReference type="SAM" id="MobiDB-lite"/>
    </source>
</evidence>
<dbReference type="RefSeq" id="WP_109826868.1">
    <property type="nucleotide sequence ID" value="NZ_CP029494.1"/>
</dbReference>
<dbReference type="InterPro" id="IPR019060">
    <property type="entry name" value="DUF2382"/>
</dbReference>
<evidence type="ECO:0000259" key="2">
    <source>
        <dbReference type="Pfam" id="PF09557"/>
    </source>
</evidence>
<feature type="domain" description="DUF2382" evidence="2">
    <location>
        <begin position="33"/>
        <end position="143"/>
    </location>
</feature>
<accession>A0A2Z3JDH3</accession>
<protein>
    <recommendedName>
        <fullName evidence="2">DUF2382 domain-containing protein</fullName>
    </recommendedName>
</protein>
<dbReference type="EMBL" id="CP029494">
    <property type="protein sequence ID" value="AWN23217.1"/>
    <property type="molecule type" value="Genomic_DNA"/>
</dbReference>
<gene>
    <name evidence="3" type="ORF">DKM44_08240</name>
</gene>
<organism evidence="3 4">
    <name type="scientific">Deinococcus irradiatisoli</name>
    <dbReference type="NCBI Taxonomy" id="2202254"/>
    <lineage>
        <taxon>Bacteria</taxon>
        <taxon>Thermotogati</taxon>
        <taxon>Deinococcota</taxon>
        <taxon>Deinococci</taxon>
        <taxon>Deinococcales</taxon>
        <taxon>Deinococcaceae</taxon>
        <taxon>Deinococcus</taxon>
    </lineage>
</organism>
<dbReference type="AlphaFoldDB" id="A0A2Z3JDH3"/>
<evidence type="ECO:0000313" key="3">
    <source>
        <dbReference type="EMBL" id="AWN23217.1"/>
    </source>
</evidence>
<reference evidence="3 4" key="1">
    <citation type="submission" date="2018-05" db="EMBL/GenBank/DDBJ databases">
        <title>Complete Genome Sequence of Deinococcus sp. strain 17bor-2.</title>
        <authorList>
            <person name="Srinivasan S."/>
        </authorList>
    </citation>
    <scope>NUCLEOTIDE SEQUENCE [LARGE SCALE GENOMIC DNA]</scope>
    <source>
        <strain evidence="3 4">17bor-2</strain>
    </source>
</reference>
<dbReference type="KEGG" id="dez:DKM44_08240"/>
<dbReference type="PANTHER" id="PTHR38463:SF1">
    <property type="entry name" value="STRESS RESPONSE PROTEIN YSNF"/>
    <property type="match status" value="1"/>
</dbReference>
<dbReference type="InterPro" id="IPR052967">
    <property type="entry name" value="Stress_Response_Assoc"/>
</dbReference>
<feature type="region of interest" description="Disordered" evidence="1">
    <location>
        <begin position="177"/>
        <end position="198"/>
    </location>
</feature>
<dbReference type="Pfam" id="PF09557">
    <property type="entry name" value="DUF2382"/>
    <property type="match status" value="1"/>
</dbReference>
<keyword evidence="4" id="KW-1185">Reference proteome</keyword>